<organism evidence="2 3">
    <name type="scientific">Rosa chinensis</name>
    <name type="common">China rose</name>
    <dbReference type="NCBI Taxonomy" id="74649"/>
    <lineage>
        <taxon>Eukaryota</taxon>
        <taxon>Viridiplantae</taxon>
        <taxon>Streptophyta</taxon>
        <taxon>Embryophyta</taxon>
        <taxon>Tracheophyta</taxon>
        <taxon>Spermatophyta</taxon>
        <taxon>Magnoliopsida</taxon>
        <taxon>eudicotyledons</taxon>
        <taxon>Gunneridae</taxon>
        <taxon>Pentapetalae</taxon>
        <taxon>rosids</taxon>
        <taxon>fabids</taxon>
        <taxon>Rosales</taxon>
        <taxon>Rosaceae</taxon>
        <taxon>Rosoideae</taxon>
        <taxon>Rosoideae incertae sedis</taxon>
        <taxon>Rosa</taxon>
    </lineage>
</organism>
<evidence type="ECO:0000313" key="3">
    <source>
        <dbReference type="Proteomes" id="UP000238479"/>
    </source>
</evidence>
<evidence type="ECO:0000256" key="1">
    <source>
        <dbReference type="SAM" id="MobiDB-lite"/>
    </source>
</evidence>
<dbReference type="Proteomes" id="UP000238479">
    <property type="component" value="Chromosome 6"/>
</dbReference>
<accession>A0A2P6PRU5</accession>
<proteinExistence type="predicted"/>
<sequence>MGVQMKVVGQRFPCEIKHNEHCIAIVANAQIYRMMAGLVWEVVMFDNYDVQQELESMLEFYEGLSGFEHNPYTDSGPGHDDMMEPSKSLNDQIGELQI</sequence>
<dbReference type="Gramene" id="PRQ24663">
    <property type="protein sequence ID" value="PRQ24663"/>
    <property type="gene ID" value="RchiOBHm_Chr6g0274891"/>
</dbReference>
<gene>
    <name evidence="2" type="ORF">RchiOBHm_Chr6g0274891</name>
</gene>
<protein>
    <submittedName>
        <fullName evidence="2">Uncharacterized protein</fullName>
    </submittedName>
</protein>
<evidence type="ECO:0000313" key="2">
    <source>
        <dbReference type="EMBL" id="PRQ24663.1"/>
    </source>
</evidence>
<dbReference type="AlphaFoldDB" id="A0A2P6PRU5"/>
<name>A0A2P6PRU5_ROSCH</name>
<keyword evidence="3" id="KW-1185">Reference proteome</keyword>
<feature type="region of interest" description="Disordered" evidence="1">
    <location>
        <begin position="71"/>
        <end position="98"/>
    </location>
</feature>
<comment type="caution">
    <text evidence="2">The sequence shown here is derived from an EMBL/GenBank/DDBJ whole genome shotgun (WGS) entry which is preliminary data.</text>
</comment>
<dbReference type="EMBL" id="PDCK01000044">
    <property type="protein sequence ID" value="PRQ24663.1"/>
    <property type="molecule type" value="Genomic_DNA"/>
</dbReference>
<reference evidence="2 3" key="1">
    <citation type="journal article" date="2018" name="Nat. Genet.">
        <title>The Rosa genome provides new insights in the design of modern roses.</title>
        <authorList>
            <person name="Bendahmane M."/>
        </authorList>
    </citation>
    <scope>NUCLEOTIDE SEQUENCE [LARGE SCALE GENOMIC DNA]</scope>
    <source>
        <strain evidence="3">cv. Old Blush</strain>
    </source>
</reference>